<dbReference type="PANTHER" id="PTHR43265">
    <property type="entry name" value="ESTERASE ESTD"/>
    <property type="match status" value="1"/>
</dbReference>
<dbReference type="InterPro" id="IPR053145">
    <property type="entry name" value="AB_hydrolase_Est10"/>
</dbReference>
<dbReference type="Proteomes" id="UP000295087">
    <property type="component" value="Unassembled WGS sequence"/>
</dbReference>
<dbReference type="InterPro" id="IPR029058">
    <property type="entry name" value="AB_hydrolase_fold"/>
</dbReference>
<feature type="domain" description="Xaa-Pro dipeptidyl-peptidase-like" evidence="1">
    <location>
        <begin position="44"/>
        <end position="280"/>
    </location>
</feature>
<evidence type="ECO:0000259" key="1">
    <source>
        <dbReference type="Pfam" id="PF02129"/>
    </source>
</evidence>
<keyword evidence="3" id="KW-1185">Reference proteome</keyword>
<protein>
    <recommendedName>
        <fullName evidence="1">Xaa-Pro dipeptidyl-peptidase-like domain-containing protein</fullName>
    </recommendedName>
</protein>
<dbReference type="AlphaFoldDB" id="A0A4R6P2T2"/>
<name>A0A4R6P2T2_NOCIG</name>
<dbReference type="EMBL" id="SNXK01000008">
    <property type="protein sequence ID" value="TDP31516.1"/>
    <property type="molecule type" value="Genomic_DNA"/>
</dbReference>
<dbReference type="PANTHER" id="PTHR43265:SF1">
    <property type="entry name" value="ESTERASE ESTD"/>
    <property type="match status" value="1"/>
</dbReference>
<dbReference type="Gene3D" id="3.40.50.1820">
    <property type="entry name" value="alpha/beta hydrolase"/>
    <property type="match status" value="1"/>
</dbReference>
<evidence type="ECO:0000313" key="2">
    <source>
        <dbReference type="EMBL" id="TDP31516.1"/>
    </source>
</evidence>
<dbReference type="Pfam" id="PF02129">
    <property type="entry name" value="Peptidase_S15"/>
    <property type="match status" value="1"/>
</dbReference>
<dbReference type="GO" id="GO:0052689">
    <property type="term" value="F:carboxylic ester hydrolase activity"/>
    <property type="evidence" value="ECO:0007669"/>
    <property type="project" value="TreeGrafter"/>
</dbReference>
<sequence length="337" mass="37622">MRRLVIATGCVIALLGSAVVWVFVGNDFAIEEQRVTIPGSVQPLHATLVLPKNKKGPYGLVVFVHGDGPADATRDSFYRPIWESFASAGYASLSWDKPGVNEAPGNWLDQSMHDRAVETEAAIAWARGRDDIDPRRLGMWGISQAGWVMPEVASRHPDLQFMILVGAAINWQRQGEYNTAAELRHRDAPAADIDSAYRRRNDTLRLLRENATYEQYIASGVDSSPMSEDRWRFVGKNYLSDVTAFLPQVKIPVLLVLGEQDLNVDVSETAQVYEDLVPRDLLTIEKYPDASHNIVKADLDNDQGLRTVAVALFAPRALYASGYLDNLRRYVEQQPAR</sequence>
<organism evidence="2 3">
    <name type="scientific">Nocardia ignorata</name>
    <dbReference type="NCBI Taxonomy" id="145285"/>
    <lineage>
        <taxon>Bacteria</taxon>
        <taxon>Bacillati</taxon>
        <taxon>Actinomycetota</taxon>
        <taxon>Actinomycetes</taxon>
        <taxon>Mycobacteriales</taxon>
        <taxon>Nocardiaceae</taxon>
        <taxon>Nocardia</taxon>
    </lineage>
</organism>
<evidence type="ECO:0000313" key="3">
    <source>
        <dbReference type="Proteomes" id="UP000295087"/>
    </source>
</evidence>
<dbReference type="InterPro" id="IPR000383">
    <property type="entry name" value="Xaa-Pro-like_dom"/>
</dbReference>
<proteinExistence type="predicted"/>
<dbReference type="SUPFAM" id="SSF53474">
    <property type="entry name" value="alpha/beta-Hydrolases"/>
    <property type="match status" value="1"/>
</dbReference>
<comment type="caution">
    <text evidence="2">The sequence shown here is derived from an EMBL/GenBank/DDBJ whole genome shotgun (WGS) entry which is preliminary data.</text>
</comment>
<gene>
    <name evidence="2" type="ORF">DFR75_108121</name>
</gene>
<reference evidence="2 3" key="1">
    <citation type="submission" date="2019-03" db="EMBL/GenBank/DDBJ databases">
        <title>Genomic Encyclopedia of Type Strains, Phase IV (KMG-IV): sequencing the most valuable type-strain genomes for metagenomic binning, comparative biology and taxonomic classification.</title>
        <authorList>
            <person name="Goeker M."/>
        </authorList>
    </citation>
    <scope>NUCLEOTIDE SEQUENCE [LARGE SCALE GENOMIC DNA]</scope>
    <source>
        <strain evidence="2 3">DSM 44496</strain>
    </source>
</reference>
<accession>A0A4R6P2T2</accession>